<gene>
    <name evidence="1" type="ORF">NDU88_000082</name>
</gene>
<dbReference type="AlphaFoldDB" id="A0AAV7Q308"/>
<evidence type="ECO:0000313" key="2">
    <source>
        <dbReference type="Proteomes" id="UP001066276"/>
    </source>
</evidence>
<organism evidence="1 2">
    <name type="scientific">Pleurodeles waltl</name>
    <name type="common">Iberian ribbed newt</name>
    <dbReference type="NCBI Taxonomy" id="8319"/>
    <lineage>
        <taxon>Eukaryota</taxon>
        <taxon>Metazoa</taxon>
        <taxon>Chordata</taxon>
        <taxon>Craniata</taxon>
        <taxon>Vertebrata</taxon>
        <taxon>Euteleostomi</taxon>
        <taxon>Amphibia</taxon>
        <taxon>Batrachia</taxon>
        <taxon>Caudata</taxon>
        <taxon>Salamandroidea</taxon>
        <taxon>Salamandridae</taxon>
        <taxon>Pleurodelinae</taxon>
        <taxon>Pleurodeles</taxon>
    </lineage>
</organism>
<comment type="caution">
    <text evidence="1">The sequence shown here is derived from an EMBL/GenBank/DDBJ whole genome shotgun (WGS) entry which is preliminary data.</text>
</comment>
<dbReference type="Proteomes" id="UP001066276">
    <property type="component" value="Chromosome 6"/>
</dbReference>
<reference evidence="1" key="1">
    <citation type="journal article" date="2022" name="bioRxiv">
        <title>Sequencing and chromosome-scale assembly of the giantPleurodeles waltlgenome.</title>
        <authorList>
            <person name="Brown T."/>
            <person name="Elewa A."/>
            <person name="Iarovenko S."/>
            <person name="Subramanian E."/>
            <person name="Araus A.J."/>
            <person name="Petzold A."/>
            <person name="Susuki M."/>
            <person name="Suzuki K.-i.T."/>
            <person name="Hayashi T."/>
            <person name="Toyoda A."/>
            <person name="Oliveira C."/>
            <person name="Osipova E."/>
            <person name="Leigh N.D."/>
            <person name="Simon A."/>
            <person name="Yun M.H."/>
        </authorList>
    </citation>
    <scope>NUCLEOTIDE SEQUENCE</scope>
    <source>
        <strain evidence="1">20211129_DDA</strain>
        <tissue evidence="1">Liver</tissue>
    </source>
</reference>
<name>A0AAV7Q308_PLEWA</name>
<proteinExistence type="predicted"/>
<sequence length="113" mass="11808">MCIGGGAGYASPCFGVFARDALGGGGGVMRLTCRTISVARASPRGAECERSRSPPEAMGPLVLGSLHGSGTVICDDPGCTCVRVEWYCDLWCGTVTCEDLGCACMPEEWYCDL</sequence>
<accession>A0AAV7Q308</accession>
<dbReference type="EMBL" id="JANPWB010000010">
    <property type="protein sequence ID" value="KAJ1133600.1"/>
    <property type="molecule type" value="Genomic_DNA"/>
</dbReference>
<keyword evidence="2" id="KW-1185">Reference proteome</keyword>
<evidence type="ECO:0000313" key="1">
    <source>
        <dbReference type="EMBL" id="KAJ1133600.1"/>
    </source>
</evidence>
<protein>
    <submittedName>
        <fullName evidence="1">Uncharacterized protein</fullName>
    </submittedName>
</protein>